<sequence length="66" mass="7663">MDYEIIKKRSIVILKILQSNTVLAAIHYGKLLQAIEDEIPNFLYFSPGRQPAEWLTLEKKMLELTS</sequence>
<organism evidence="1">
    <name type="scientific">viral metagenome</name>
    <dbReference type="NCBI Taxonomy" id="1070528"/>
    <lineage>
        <taxon>unclassified sequences</taxon>
        <taxon>metagenomes</taxon>
        <taxon>organismal metagenomes</taxon>
    </lineage>
</organism>
<proteinExistence type="predicted"/>
<name>A0A6M3LK09_9ZZZZ</name>
<dbReference type="EMBL" id="MT143330">
    <property type="protein sequence ID" value="QJA95626.1"/>
    <property type="molecule type" value="Genomic_DNA"/>
</dbReference>
<gene>
    <name evidence="1" type="ORF">MM415B05266_0006</name>
</gene>
<dbReference type="AlphaFoldDB" id="A0A6M3LK09"/>
<reference evidence="1" key="1">
    <citation type="submission" date="2020-03" db="EMBL/GenBank/DDBJ databases">
        <title>The deep terrestrial virosphere.</title>
        <authorList>
            <person name="Holmfeldt K."/>
            <person name="Nilsson E."/>
            <person name="Simone D."/>
            <person name="Lopez-Fernandez M."/>
            <person name="Wu X."/>
            <person name="de Brujin I."/>
            <person name="Lundin D."/>
            <person name="Andersson A."/>
            <person name="Bertilsson S."/>
            <person name="Dopson M."/>
        </authorList>
    </citation>
    <scope>NUCLEOTIDE SEQUENCE</scope>
    <source>
        <strain evidence="1">MM415B05266</strain>
    </source>
</reference>
<protein>
    <submittedName>
        <fullName evidence="1">Uncharacterized protein</fullName>
    </submittedName>
</protein>
<evidence type="ECO:0000313" key="1">
    <source>
        <dbReference type="EMBL" id="QJA95626.1"/>
    </source>
</evidence>
<accession>A0A6M3LK09</accession>